<dbReference type="PANTHER" id="PTHR47163:SF2">
    <property type="entry name" value="SI:DKEY-17M8.2"/>
    <property type="match status" value="1"/>
</dbReference>
<dbReference type="SMART" id="SM01126">
    <property type="entry name" value="DDE_Tnp_IS1595"/>
    <property type="match status" value="2"/>
</dbReference>
<accession>A0AAV2R7Q0</accession>
<evidence type="ECO:0000313" key="3">
    <source>
        <dbReference type="Proteomes" id="UP001497623"/>
    </source>
</evidence>
<dbReference type="EMBL" id="CAXKWB010016461">
    <property type="protein sequence ID" value="CAL4116163.1"/>
    <property type="molecule type" value="Genomic_DNA"/>
</dbReference>
<dbReference type="PANTHER" id="PTHR47163">
    <property type="entry name" value="DDE_TNP_IS1595 DOMAIN-CONTAINING PROTEIN"/>
    <property type="match status" value="1"/>
</dbReference>
<comment type="caution">
    <text evidence="2">The sequence shown here is derived from an EMBL/GenBank/DDBJ whole genome shotgun (WGS) entry which is preliminary data.</text>
</comment>
<feature type="domain" description="ISXO2-like transposase" evidence="1">
    <location>
        <begin position="758"/>
        <end position="907"/>
    </location>
</feature>
<gene>
    <name evidence="2" type="ORF">MNOR_LOCUS20924</name>
</gene>
<dbReference type="InterPro" id="IPR024445">
    <property type="entry name" value="Tnp_ISXO2-like"/>
</dbReference>
<sequence length="993" mass="115620">MAIRSIKKHAWTSHLQEFMWRERFSDNIFKILCEQIAVQYSNETFINNPGRSYSVEDVNTPNNLLEEKSREKVHILEEPPFMQCQSEVQQAQSNHFISHDSKKQDKYSITQVNNIKQEPSASTSNSSYIGNPEDYCIEEEIYSHIKCLKVSLEENGNILEDSSSNKCLPVVHQGRQHHKKVEEYSDNQEHKPECDSDIVQLFDETTPMLNVIRWFQQHQLLKSEMKCDHCEHDMSWKTDMEMKRYKEGFFWKCEIKSCRKLYCRKNIKVGSVFERSKICLKKWLHIIYKWSKSVGVTAASEQINIDNKTMGQCYSFFREICEQYFKENPVKLGGPGITIEINEFFLSDGGKRNRGAEPQPPIWVLAIADTNCIPSISYMEIVESSDVSTLLPIIIKVVQPGSVIHSKEWRAYRKIQGILDTVKNVDHSVNFVHGNYTMHNQTFESHWKHHESYLMAMRSIKKSAWKSHLQEFMWRERFSGNVFKILCEQISVQYSNDTFNDNQISTHFLEEENKPKIHLGEKLREKAHILEEPLIEECHSIVQIVPHTQSSHTISQDGITQDKVCIKQEYSASNIDNPNHFCFGDEIENHSIKCLEVVQQGNPCHNKIRDYTDNQKPGPLYDSDIVQLFDETTPMLDIIRWFQQHKLLISEMKCDHCQHIMSWKTDYEMKRYKEGFYWKCEIKSCPKFYCRKNIKVGTVFDRSKICLKKWLHIMYKWSKNIGVTAACEQINVDSKTIGQCYSFFREVCEAHFKSNPIKIGGPGITIEINVSFITKWSHKPKGNCEPEQRNPILALGIVDTTCIPAIGYMEIIETDDVATLLPMILKVVQPGSIIRCKEWRAYRKIQSLLNTDSTRNHSVNFEDVDSNEHKQVIESYWEKHKNYISAMRSFTKSTINSYLQELMWRERFSNNALKILCEQISLQYSDGSYIDNVDDSCFGKETEKLRFSMKVKLGESKNPVKNCHPTVPQGGHSIFGDNINQESKASIASYADK</sequence>
<feature type="domain" description="ISXO2-like transposase" evidence="1">
    <location>
        <begin position="331"/>
        <end position="477"/>
    </location>
</feature>
<name>A0AAV2R7Q0_MEGNR</name>
<organism evidence="2 3">
    <name type="scientific">Meganyctiphanes norvegica</name>
    <name type="common">Northern krill</name>
    <name type="synonym">Thysanopoda norvegica</name>
    <dbReference type="NCBI Taxonomy" id="48144"/>
    <lineage>
        <taxon>Eukaryota</taxon>
        <taxon>Metazoa</taxon>
        <taxon>Ecdysozoa</taxon>
        <taxon>Arthropoda</taxon>
        <taxon>Crustacea</taxon>
        <taxon>Multicrustacea</taxon>
        <taxon>Malacostraca</taxon>
        <taxon>Eumalacostraca</taxon>
        <taxon>Eucarida</taxon>
        <taxon>Euphausiacea</taxon>
        <taxon>Euphausiidae</taxon>
        <taxon>Meganyctiphanes</taxon>
    </lineage>
</organism>
<dbReference type="Pfam" id="PF12762">
    <property type="entry name" value="DDE_Tnp_IS1595"/>
    <property type="match status" value="2"/>
</dbReference>
<dbReference type="AlphaFoldDB" id="A0AAV2R7Q0"/>
<proteinExistence type="predicted"/>
<reference evidence="2 3" key="1">
    <citation type="submission" date="2024-05" db="EMBL/GenBank/DDBJ databases">
        <authorList>
            <person name="Wallberg A."/>
        </authorList>
    </citation>
    <scope>NUCLEOTIDE SEQUENCE [LARGE SCALE GENOMIC DNA]</scope>
</reference>
<dbReference type="InterPro" id="IPR053164">
    <property type="entry name" value="IS1016-like_transposase"/>
</dbReference>
<protein>
    <recommendedName>
        <fullName evidence="1">ISXO2-like transposase domain-containing protein</fullName>
    </recommendedName>
</protein>
<evidence type="ECO:0000259" key="1">
    <source>
        <dbReference type="SMART" id="SM01126"/>
    </source>
</evidence>
<dbReference type="Proteomes" id="UP001497623">
    <property type="component" value="Unassembled WGS sequence"/>
</dbReference>
<keyword evidence="3" id="KW-1185">Reference proteome</keyword>
<evidence type="ECO:0000313" key="2">
    <source>
        <dbReference type="EMBL" id="CAL4116163.1"/>
    </source>
</evidence>